<keyword evidence="9" id="KW-1185">Reference proteome</keyword>
<dbReference type="Pfam" id="PF04084">
    <property type="entry name" value="RecA-like_ORC2"/>
    <property type="match status" value="1"/>
</dbReference>
<organism evidence="8 9">
    <name type="scientific">Planoprotostelium fungivorum</name>
    <dbReference type="NCBI Taxonomy" id="1890364"/>
    <lineage>
        <taxon>Eukaryota</taxon>
        <taxon>Amoebozoa</taxon>
        <taxon>Evosea</taxon>
        <taxon>Variosea</taxon>
        <taxon>Cavosteliida</taxon>
        <taxon>Cavosteliaceae</taxon>
        <taxon>Planoprotostelium</taxon>
    </lineage>
</organism>
<comment type="function">
    <text evidence="5">Component of the origin recognition complex (ORC) that binds origins of replication. DNA-binding is ATP-dependent. ORC is required to assemble the pre-replication complex necessary to initiate DNA replication.</text>
</comment>
<evidence type="ECO:0000256" key="1">
    <source>
        <dbReference type="ARBA" id="ARBA00004123"/>
    </source>
</evidence>
<dbReference type="InterPro" id="IPR056773">
    <property type="entry name" value="WHD_ORC2"/>
</dbReference>
<dbReference type="GO" id="GO:0006260">
    <property type="term" value="P:DNA replication"/>
    <property type="evidence" value="ECO:0007669"/>
    <property type="project" value="UniProtKB-UniRule"/>
</dbReference>
<feature type="domain" description="Origin recognition complex subunit 2 RecA-like" evidence="6">
    <location>
        <begin position="58"/>
        <end position="216"/>
    </location>
</feature>
<dbReference type="Pfam" id="PF24882">
    <property type="entry name" value="WHD_ORC2"/>
    <property type="match status" value="1"/>
</dbReference>
<dbReference type="OrthoDB" id="20198at2759"/>
<evidence type="ECO:0000259" key="7">
    <source>
        <dbReference type="Pfam" id="PF24882"/>
    </source>
</evidence>
<name>A0A2P6N6M5_9EUKA</name>
<dbReference type="PANTHER" id="PTHR14052:SF0">
    <property type="entry name" value="ORIGIN RECOGNITION COMPLEX SUBUNIT 2"/>
    <property type="match status" value="1"/>
</dbReference>
<dbReference type="GO" id="GO:0005664">
    <property type="term" value="C:nuclear origin of replication recognition complex"/>
    <property type="evidence" value="ECO:0007669"/>
    <property type="project" value="UniProtKB-UniRule"/>
</dbReference>
<evidence type="ECO:0000256" key="5">
    <source>
        <dbReference type="RuleBase" id="RU368084"/>
    </source>
</evidence>
<dbReference type="InParanoid" id="A0A2P6N6M5"/>
<dbReference type="InterPro" id="IPR056772">
    <property type="entry name" value="RecA-like_ORC2"/>
</dbReference>
<comment type="caution">
    <text evidence="8">The sequence shown here is derived from an EMBL/GenBank/DDBJ whole genome shotgun (WGS) entry which is preliminary data.</text>
</comment>
<protein>
    <recommendedName>
        <fullName evidence="5">Origin recognition complex subunit 2</fullName>
    </recommendedName>
</protein>
<dbReference type="GO" id="GO:0003688">
    <property type="term" value="F:DNA replication origin binding"/>
    <property type="evidence" value="ECO:0007669"/>
    <property type="project" value="UniProtKB-UniRule"/>
</dbReference>
<dbReference type="FunCoup" id="A0A2P6N6M5">
    <property type="interactions" value="765"/>
</dbReference>
<accession>A0A2P6N6M5</accession>
<dbReference type="InterPro" id="IPR007220">
    <property type="entry name" value="ORC2"/>
</dbReference>
<dbReference type="PANTHER" id="PTHR14052">
    <property type="entry name" value="ORIGIN RECOGNITION COMPLEX SUBUNIT 2"/>
    <property type="match status" value="1"/>
</dbReference>
<keyword evidence="4 5" id="KW-0539">Nucleus</keyword>
<evidence type="ECO:0000256" key="2">
    <source>
        <dbReference type="ARBA" id="ARBA00007421"/>
    </source>
</evidence>
<dbReference type="AlphaFoldDB" id="A0A2P6N6M5"/>
<evidence type="ECO:0000313" key="9">
    <source>
        <dbReference type="Proteomes" id="UP000241769"/>
    </source>
</evidence>
<dbReference type="STRING" id="1890364.A0A2P6N6M5"/>
<sequence>MRTLQMDEIYVSDEESEKNDYFNIQGDKEYNLNLSQSQQLREVIIQSQQSVINRRQQTLQHLNHQFEEWNIQLTMGNNVMVYGWGSKHQLLENFVDYCQENSDEHDWIVFNGYTPTADTRQILQIVLNQVLHISASGTPLEQLSRIRSAMANRERKLRLLVHSIDGRAIENWADQNRLSLLAAITNLTVIASIDHYQGMTGWDAEMLEGFRWVWYEASTFEHYLQETTDSDSVIHNTTTSDKDIHMNGLRYILRSLTQNGRKIFHILAQQQIESGEEGGLPYSLFYQKCKEKFLVANEASFRSHLTEFFDHRVFVVRNDKDVPSYIIPMSSGQLQHVLDTEFEHKE</sequence>
<evidence type="ECO:0000256" key="3">
    <source>
        <dbReference type="ARBA" id="ARBA00022705"/>
    </source>
</evidence>
<gene>
    <name evidence="8" type="ORF">PROFUN_14532</name>
</gene>
<evidence type="ECO:0000313" key="8">
    <source>
        <dbReference type="EMBL" id="PRP79598.1"/>
    </source>
</evidence>
<comment type="subcellular location">
    <subcellularLocation>
        <location evidence="1 5">Nucleus</location>
    </subcellularLocation>
</comment>
<feature type="domain" description="Origin recognition complex subunit 2 winged-helix" evidence="7">
    <location>
        <begin position="275"/>
        <end position="328"/>
    </location>
</feature>
<comment type="similarity">
    <text evidence="2 5">Belongs to the ORC2 family.</text>
</comment>
<proteinExistence type="inferred from homology"/>
<comment type="subunit">
    <text evidence="5">Component of the origin recognition complex (ORC).</text>
</comment>
<evidence type="ECO:0000259" key="6">
    <source>
        <dbReference type="Pfam" id="PF04084"/>
    </source>
</evidence>
<keyword evidence="3 5" id="KW-0235">DNA replication</keyword>
<reference evidence="8 9" key="1">
    <citation type="journal article" date="2018" name="Genome Biol. Evol.">
        <title>Multiple Roots of Fruiting Body Formation in Amoebozoa.</title>
        <authorList>
            <person name="Hillmann F."/>
            <person name="Forbes G."/>
            <person name="Novohradska S."/>
            <person name="Ferling I."/>
            <person name="Riege K."/>
            <person name="Groth M."/>
            <person name="Westermann M."/>
            <person name="Marz M."/>
            <person name="Spaller T."/>
            <person name="Winckler T."/>
            <person name="Schaap P."/>
            <person name="Glockner G."/>
        </authorList>
    </citation>
    <scope>NUCLEOTIDE SEQUENCE [LARGE SCALE GENOMIC DNA]</scope>
    <source>
        <strain evidence="8 9">Jena</strain>
    </source>
</reference>
<evidence type="ECO:0000256" key="4">
    <source>
        <dbReference type="ARBA" id="ARBA00023242"/>
    </source>
</evidence>
<dbReference type="Proteomes" id="UP000241769">
    <property type="component" value="Unassembled WGS sequence"/>
</dbReference>
<dbReference type="EMBL" id="MDYQ01000178">
    <property type="protein sequence ID" value="PRP79598.1"/>
    <property type="molecule type" value="Genomic_DNA"/>
</dbReference>